<evidence type="ECO:0000256" key="2">
    <source>
        <dbReference type="ARBA" id="ARBA00023002"/>
    </source>
</evidence>
<dbReference type="AlphaFoldDB" id="A0A175S171"/>
<evidence type="ECO:0000313" key="3">
    <source>
        <dbReference type="EMBL" id="KTR08870.1"/>
    </source>
</evidence>
<dbReference type="SUPFAM" id="SSF51735">
    <property type="entry name" value="NAD(P)-binding Rossmann-fold domains"/>
    <property type="match status" value="1"/>
</dbReference>
<comment type="caution">
    <text evidence="3">The sequence shown here is derived from an EMBL/GenBank/DDBJ whole genome shotgun (WGS) entry which is preliminary data.</text>
</comment>
<proteinExistence type="inferred from homology"/>
<comment type="similarity">
    <text evidence="1">Belongs to the short-chain dehydrogenases/reductases (SDR) family.</text>
</comment>
<dbReference type="InterPro" id="IPR020904">
    <property type="entry name" value="Sc_DH/Rdtase_CS"/>
</dbReference>
<organism evidence="3 4">
    <name type="scientific">Curtobacterium luteum</name>
    <dbReference type="NCBI Taxonomy" id="33881"/>
    <lineage>
        <taxon>Bacteria</taxon>
        <taxon>Bacillati</taxon>
        <taxon>Actinomycetota</taxon>
        <taxon>Actinomycetes</taxon>
        <taxon>Micrococcales</taxon>
        <taxon>Microbacteriaceae</taxon>
        <taxon>Curtobacterium</taxon>
    </lineage>
</organism>
<gene>
    <name evidence="3" type="ORF">NS184_04995</name>
</gene>
<dbReference type="PATRIC" id="fig|33881.3.peg.1274"/>
<dbReference type="PRINTS" id="PR00081">
    <property type="entry name" value="GDHRDH"/>
</dbReference>
<accession>A0A175S171</accession>
<dbReference type="Pfam" id="PF13561">
    <property type="entry name" value="adh_short_C2"/>
    <property type="match status" value="1"/>
</dbReference>
<dbReference type="PRINTS" id="PR00080">
    <property type="entry name" value="SDRFAMILY"/>
</dbReference>
<dbReference type="Proteomes" id="UP000078252">
    <property type="component" value="Unassembled WGS sequence"/>
</dbReference>
<reference evidence="3 4" key="1">
    <citation type="journal article" date="2016" name="Front. Microbiol.">
        <title>Genomic Resource of Rice Seed Associated Bacteria.</title>
        <authorList>
            <person name="Midha S."/>
            <person name="Bansal K."/>
            <person name="Sharma S."/>
            <person name="Kumar N."/>
            <person name="Patil P.P."/>
            <person name="Chaudhry V."/>
            <person name="Patil P.B."/>
        </authorList>
    </citation>
    <scope>NUCLEOTIDE SEQUENCE [LARGE SCALE GENOMIC DNA]</scope>
    <source>
        <strain evidence="3 4">NS184</strain>
    </source>
</reference>
<name>A0A175S171_9MICO</name>
<dbReference type="FunFam" id="3.40.50.720:FF:000084">
    <property type="entry name" value="Short-chain dehydrogenase reductase"/>
    <property type="match status" value="1"/>
</dbReference>
<dbReference type="GO" id="GO:0032787">
    <property type="term" value="P:monocarboxylic acid metabolic process"/>
    <property type="evidence" value="ECO:0007669"/>
    <property type="project" value="UniProtKB-ARBA"/>
</dbReference>
<dbReference type="InterPro" id="IPR050259">
    <property type="entry name" value="SDR"/>
</dbReference>
<dbReference type="Gene3D" id="3.40.50.720">
    <property type="entry name" value="NAD(P)-binding Rossmann-like Domain"/>
    <property type="match status" value="1"/>
</dbReference>
<dbReference type="STRING" id="33881.NS184_04995"/>
<evidence type="ECO:0000256" key="1">
    <source>
        <dbReference type="ARBA" id="ARBA00006484"/>
    </source>
</evidence>
<dbReference type="InterPro" id="IPR036291">
    <property type="entry name" value="NAD(P)-bd_dom_sf"/>
</dbReference>
<dbReference type="GO" id="GO:0016491">
    <property type="term" value="F:oxidoreductase activity"/>
    <property type="evidence" value="ECO:0007669"/>
    <property type="project" value="UniProtKB-KW"/>
</dbReference>
<dbReference type="EMBL" id="LDQC01000026">
    <property type="protein sequence ID" value="KTR08870.1"/>
    <property type="molecule type" value="Genomic_DNA"/>
</dbReference>
<dbReference type="InterPro" id="IPR002347">
    <property type="entry name" value="SDR_fam"/>
</dbReference>
<evidence type="ECO:0000313" key="4">
    <source>
        <dbReference type="Proteomes" id="UP000078252"/>
    </source>
</evidence>
<keyword evidence="2" id="KW-0560">Oxidoreductase</keyword>
<dbReference type="PANTHER" id="PTHR42879">
    <property type="entry name" value="3-OXOACYL-(ACYL-CARRIER-PROTEIN) REDUCTASE"/>
    <property type="match status" value="1"/>
</dbReference>
<dbReference type="RefSeq" id="WP_058725032.1">
    <property type="nucleotide sequence ID" value="NZ_LDQC01000026.1"/>
</dbReference>
<dbReference type="OrthoDB" id="9793325at2"/>
<dbReference type="PROSITE" id="PS00061">
    <property type="entry name" value="ADH_SHORT"/>
    <property type="match status" value="1"/>
</dbReference>
<sequence length="266" mass="28471">MDLGIRGKTALVFGGDSGIGWNTARILLAEGATVVVTDLDQGRLDTSADQLEAPHGKLFAFAADVTKAESLAALHDRVRAAVGEIDILVQSSGVTGAQGLFHEIDEQGWLDTIDIDLMGPVRITREFISDLRNGGWGRIVYLVSEDASQPYDDELPYCAAKAGVLSFAKGLSRSYASEGLLVNCVSPAFIHTPMTDAMMDKRSKELGTSFDEAVSSFLDGERPYMELGRRGEPEEVANVVAFLCSDLASFVNGANYRVDSGSVATI</sequence>
<protein>
    <submittedName>
        <fullName evidence="3">Ketoacyl reductase</fullName>
    </submittedName>
</protein>